<reference evidence="2 3" key="1">
    <citation type="submission" date="2019-02" db="EMBL/GenBank/DDBJ databases">
        <title>Deep-cultivation of Planctomycetes and their phenomic and genomic characterization uncovers novel biology.</title>
        <authorList>
            <person name="Wiegand S."/>
            <person name="Jogler M."/>
            <person name="Boedeker C."/>
            <person name="Pinto D."/>
            <person name="Vollmers J."/>
            <person name="Rivas-Marin E."/>
            <person name="Kohn T."/>
            <person name="Peeters S.H."/>
            <person name="Heuer A."/>
            <person name="Rast P."/>
            <person name="Oberbeckmann S."/>
            <person name="Bunk B."/>
            <person name="Jeske O."/>
            <person name="Meyerdierks A."/>
            <person name="Storesund J.E."/>
            <person name="Kallscheuer N."/>
            <person name="Luecker S."/>
            <person name="Lage O.M."/>
            <person name="Pohl T."/>
            <person name="Merkel B.J."/>
            <person name="Hornburger P."/>
            <person name="Mueller R.-W."/>
            <person name="Bruemmer F."/>
            <person name="Labrenz M."/>
            <person name="Spormann A.M."/>
            <person name="Op den Camp H."/>
            <person name="Overmann J."/>
            <person name="Amann R."/>
            <person name="Jetten M.S.M."/>
            <person name="Mascher T."/>
            <person name="Medema M.H."/>
            <person name="Devos D.P."/>
            <person name="Kaster A.-K."/>
            <person name="Ovreas L."/>
            <person name="Rohde M."/>
            <person name="Galperin M.Y."/>
            <person name="Jogler C."/>
        </authorList>
    </citation>
    <scope>NUCLEOTIDE SEQUENCE [LARGE SCALE GENOMIC DNA]</scope>
    <source>
        <strain evidence="2 3">I41</strain>
    </source>
</reference>
<keyword evidence="3" id="KW-1185">Reference proteome</keyword>
<dbReference type="RefSeq" id="WP_145432046.1">
    <property type="nucleotide sequence ID" value="NZ_CP036339.1"/>
</dbReference>
<sequence length="187" mass="20451">MPVENWDVREFTPTQARQIGDLIAQVWPKPHLTAADRAEQQLTLGREYRGRPGPAPRSLVVVEDDRVIAHAALLPREIRTSEGTMLIGGLARVCTDSSQRGRGLGELVVRAAFGLIDAGEFSFALFQTNHLVRGFYEKLGAVTVLNPITNSLGEGPKTSPFWDEVVMRYPGGDGWPSGTIDLRGPGF</sequence>
<dbReference type="PROSITE" id="PS51186">
    <property type="entry name" value="GNAT"/>
    <property type="match status" value="1"/>
</dbReference>
<feature type="domain" description="N-acetyltransferase" evidence="1">
    <location>
        <begin position="6"/>
        <end position="172"/>
    </location>
</feature>
<dbReference type="EMBL" id="CP036339">
    <property type="protein sequence ID" value="QDT72482.1"/>
    <property type="molecule type" value="Genomic_DNA"/>
</dbReference>
<dbReference type="SUPFAM" id="SSF55729">
    <property type="entry name" value="Acyl-CoA N-acyltransferases (Nat)"/>
    <property type="match status" value="1"/>
</dbReference>
<dbReference type="KEGG" id="llh:I41_16610"/>
<dbReference type="AlphaFoldDB" id="A0A517TVT6"/>
<dbReference type="GO" id="GO:0016747">
    <property type="term" value="F:acyltransferase activity, transferring groups other than amino-acyl groups"/>
    <property type="evidence" value="ECO:0007669"/>
    <property type="project" value="InterPro"/>
</dbReference>
<protein>
    <recommendedName>
        <fullName evidence="1">N-acetyltransferase domain-containing protein</fullName>
    </recommendedName>
</protein>
<organism evidence="2 3">
    <name type="scientific">Lacipirellula limnantheis</name>
    <dbReference type="NCBI Taxonomy" id="2528024"/>
    <lineage>
        <taxon>Bacteria</taxon>
        <taxon>Pseudomonadati</taxon>
        <taxon>Planctomycetota</taxon>
        <taxon>Planctomycetia</taxon>
        <taxon>Pirellulales</taxon>
        <taxon>Lacipirellulaceae</taxon>
        <taxon>Lacipirellula</taxon>
    </lineage>
</organism>
<dbReference type="Proteomes" id="UP000317909">
    <property type="component" value="Chromosome"/>
</dbReference>
<name>A0A517TVT6_9BACT</name>
<gene>
    <name evidence="2" type="ORF">I41_16610</name>
</gene>
<dbReference type="InterPro" id="IPR016181">
    <property type="entry name" value="Acyl_CoA_acyltransferase"/>
</dbReference>
<evidence type="ECO:0000259" key="1">
    <source>
        <dbReference type="PROSITE" id="PS51186"/>
    </source>
</evidence>
<dbReference type="CDD" id="cd04301">
    <property type="entry name" value="NAT_SF"/>
    <property type="match status" value="1"/>
</dbReference>
<evidence type="ECO:0000313" key="2">
    <source>
        <dbReference type="EMBL" id="QDT72482.1"/>
    </source>
</evidence>
<dbReference type="InterPro" id="IPR000182">
    <property type="entry name" value="GNAT_dom"/>
</dbReference>
<dbReference type="Gene3D" id="3.40.630.30">
    <property type="match status" value="1"/>
</dbReference>
<accession>A0A517TVT6</accession>
<dbReference type="Pfam" id="PF13527">
    <property type="entry name" value="Acetyltransf_9"/>
    <property type="match status" value="1"/>
</dbReference>
<dbReference type="OrthoDB" id="263949at2"/>
<evidence type="ECO:0000313" key="3">
    <source>
        <dbReference type="Proteomes" id="UP000317909"/>
    </source>
</evidence>
<proteinExistence type="predicted"/>